<gene>
    <name evidence="1" type="ORF">BCF89_10528</name>
</gene>
<evidence type="ECO:0000313" key="1">
    <source>
        <dbReference type="EMBL" id="PZV99899.1"/>
    </source>
</evidence>
<sequence length="55" mass="6623">MKNKIMFGKIFKVRNNMNNLSIGINYNTNIIDTFKKGKLHRPYIVLYSNDYVYYL</sequence>
<reference evidence="1 2" key="1">
    <citation type="submission" date="2018-06" db="EMBL/GenBank/DDBJ databases">
        <title>Genomic Encyclopedia of Archaeal and Bacterial Type Strains, Phase II (KMG-II): from individual species to whole genera.</title>
        <authorList>
            <person name="Goeker M."/>
        </authorList>
    </citation>
    <scope>NUCLEOTIDE SEQUENCE [LARGE SCALE GENOMIC DNA]</scope>
    <source>
        <strain evidence="1 2">ATCC 51348</strain>
    </source>
</reference>
<evidence type="ECO:0000313" key="2">
    <source>
        <dbReference type="Proteomes" id="UP000249646"/>
    </source>
</evidence>
<dbReference type="AlphaFoldDB" id="A0A2W7FZR6"/>
<dbReference type="RefSeq" id="WP_170108354.1">
    <property type="nucleotide sequence ID" value="NZ_QKUB01000005.1"/>
</dbReference>
<organism evidence="1 2">
    <name type="scientific">Metamycoplasma auris</name>
    <dbReference type="NCBI Taxonomy" id="51363"/>
    <lineage>
        <taxon>Bacteria</taxon>
        <taxon>Bacillati</taxon>
        <taxon>Mycoplasmatota</taxon>
        <taxon>Mycoplasmoidales</taxon>
        <taxon>Metamycoplasmataceae</taxon>
        <taxon>Metamycoplasma</taxon>
    </lineage>
</organism>
<comment type="caution">
    <text evidence="1">The sequence shown here is derived from an EMBL/GenBank/DDBJ whole genome shotgun (WGS) entry which is preliminary data.</text>
</comment>
<dbReference type="Proteomes" id="UP000249646">
    <property type="component" value="Unassembled WGS sequence"/>
</dbReference>
<name>A0A2W7FZR6_9BACT</name>
<proteinExistence type="predicted"/>
<accession>A0A2W7FZR6</accession>
<keyword evidence="2" id="KW-1185">Reference proteome</keyword>
<dbReference type="EMBL" id="QKUB01000005">
    <property type="protein sequence ID" value="PZV99899.1"/>
    <property type="molecule type" value="Genomic_DNA"/>
</dbReference>
<protein>
    <submittedName>
        <fullName evidence="1">Uncharacterized protein</fullName>
    </submittedName>
</protein>